<proteinExistence type="predicted"/>
<dbReference type="EMBL" id="MHWE01000006">
    <property type="protein sequence ID" value="OHB04492.1"/>
    <property type="molecule type" value="Genomic_DNA"/>
</dbReference>
<dbReference type="InterPro" id="IPR029057">
    <property type="entry name" value="PRTase-like"/>
</dbReference>
<reference evidence="2 3" key="1">
    <citation type="journal article" date="2016" name="Nat. Commun.">
        <title>Thousands of microbial genomes shed light on interconnected biogeochemical processes in an aquifer system.</title>
        <authorList>
            <person name="Anantharaman K."/>
            <person name="Brown C.T."/>
            <person name="Hug L.A."/>
            <person name="Sharon I."/>
            <person name="Castelle C.J."/>
            <person name="Probst A.J."/>
            <person name="Thomas B.C."/>
            <person name="Singh A."/>
            <person name="Wilkins M.J."/>
            <person name="Karaoz U."/>
            <person name="Brodie E.L."/>
            <person name="Williams K.H."/>
            <person name="Hubbard S.S."/>
            <person name="Banfield J.F."/>
        </authorList>
    </citation>
    <scope>NUCLEOTIDE SEQUENCE [LARGE SCALE GENOMIC DNA]</scope>
</reference>
<dbReference type="Proteomes" id="UP000176800">
    <property type="component" value="Unassembled WGS sequence"/>
</dbReference>
<dbReference type="CDD" id="cd06223">
    <property type="entry name" value="PRTases_typeI"/>
    <property type="match status" value="1"/>
</dbReference>
<sequence length="213" mass="23585">MAAKFKNRQEAGQLLAEKLIQYKDTMAIIYTLPRGGVILADEIAKTLNLPLDLVITRKVGHPDNPEYAVASVTERGDVLLNPAEPIRVNDAWFDMAMEREQMEAKRRREVYMNGRERINAKGKTAIIVDDGVATGASILLAIQDIRKDVPWKIVVSVPVIPSEVADKIDSAADELVTILIDDNFLGSVGAYYDDFSEVSDDLVIEILKRSVSS</sequence>
<feature type="domain" description="Phosphoribosyltransferase" evidence="1">
    <location>
        <begin position="12"/>
        <end position="191"/>
    </location>
</feature>
<dbReference type="AlphaFoldDB" id="A0A1G2U6D7"/>
<accession>A0A1G2U6D7</accession>
<dbReference type="Gene3D" id="3.30.1310.20">
    <property type="entry name" value="PRTase-like"/>
    <property type="match status" value="1"/>
</dbReference>
<dbReference type="SUPFAM" id="SSF53271">
    <property type="entry name" value="PRTase-like"/>
    <property type="match status" value="1"/>
</dbReference>
<gene>
    <name evidence="2" type="ORF">A3B14_03630</name>
</gene>
<evidence type="ECO:0000313" key="3">
    <source>
        <dbReference type="Proteomes" id="UP000176800"/>
    </source>
</evidence>
<evidence type="ECO:0000259" key="1">
    <source>
        <dbReference type="Pfam" id="PF00156"/>
    </source>
</evidence>
<dbReference type="Pfam" id="PF00156">
    <property type="entry name" value="Pribosyltran"/>
    <property type="match status" value="1"/>
</dbReference>
<comment type="caution">
    <text evidence="2">The sequence shown here is derived from an EMBL/GenBank/DDBJ whole genome shotgun (WGS) entry which is preliminary data.</text>
</comment>
<evidence type="ECO:0000313" key="2">
    <source>
        <dbReference type="EMBL" id="OHB04492.1"/>
    </source>
</evidence>
<dbReference type="Gene3D" id="3.40.50.2020">
    <property type="match status" value="1"/>
</dbReference>
<name>A0A1G2U6D7_9BACT</name>
<protein>
    <recommendedName>
        <fullName evidence="1">Phosphoribosyltransferase domain-containing protein</fullName>
    </recommendedName>
</protein>
<organism evidence="2 3">
    <name type="scientific">Candidatus Zambryskibacteria bacterium RIFCSPLOWO2_01_FULL_45_21</name>
    <dbReference type="NCBI Taxonomy" id="1802761"/>
    <lineage>
        <taxon>Bacteria</taxon>
        <taxon>Candidatus Zambryskiibacteriota</taxon>
    </lineage>
</organism>
<dbReference type="InterPro" id="IPR000836">
    <property type="entry name" value="PRTase_dom"/>
</dbReference>